<comment type="caution">
    <text evidence="1">The sequence shown here is derived from an EMBL/GenBank/DDBJ whole genome shotgun (WGS) entry which is preliminary data.</text>
</comment>
<reference evidence="1" key="1">
    <citation type="journal article" date="2014" name="Front. Microbiol.">
        <title>High frequency of phylogenetically diverse reductive dehalogenase-homologous genes in deep subseafloor sedimentary metagenomes.</title>
        <authorList>
            <person name="Kawai M."/>
            <person name="Futagami T."/>
            <person name="Toyoda A."/>
            <person name="Takaki Y."/>
            <person name="Nishi S."/>
            <person name="Hori S."/>
            <person name="Arai W."/>
            <person name="Tsubouchi T."/>
            <person name="Morono Y."/>
            <person name="Uchiyama I."/>
            <person name="Ito T."/>
            <person name="Fujiyama A."/>
            <person name="Inagaki F."/>
            <person name="Takami H."/>
        </authorList>
    </citation>
    <scope>NUCLEOTIDE SEQUENCE</scope>
    <source>
        <strain evidence="1">Expedition CK06-06</strain>
    </source>
</reference>
<dbReference type="AlphaFoldDB" id="X1V9Q8"/>
<proteinExistence type="predicted"/>
<feature type="non-terminal residue" evidence="1">
    <location>
        <position position="1"/>
    </location>
</feature>
<accession>X1V9Q8</accession>
<evidence type="ECO:0000313" key="1">
    <source>
        <dbReference type="EMBL" id="GAJ02270.1"/>
    </source>
</evidence>
<name>X1V9Q8_9ZZZZ</name>
<dbReference type="EMBL" id="BARW01017519">
    <property type="protein sequence ID" value="GAJ02270.1"/>
    <property type="molecule type" value="Genomic_DNA"/>
</dbReference>
<gene>
    <name evidence="1" type="ORF">S12H4_30237</name>
</gene>
<sequence>IPEGVEKGFYQYFPQSIISRPQSVAGNKDDIVTSLCLSLSWLPLDDIQVKDPVFFSHFHLTSLALSKTSHVLAALTTIYQDSYSPFLDFL</sequence>
<organism evidence="1">
    <name type="scientific">marine sediment metagenome</name>
    <dbReference type="NCBI Taxonomy" id="412755"/>
    <lineage>
        <taxon>unclassified sequences</taxon>
        <taxon>metagenomes</taxon>
        <taxon>ecological metagenomes</taxon>
    </lineage>
</organism>
<protein>
    <submittedName>
        <fullName evidence="1">Uncharacterized protein</fullName>
    </submittedName>
</protein>